<feature type="transmembrane region" description="Helical" evidence="4">
    <location>
        <begin position="371"/>
        <end position="393"/>
    </location>
</feature>
<dbReference type="Gene3D" id="1.20.1250.20">
    <property type="entry name" value="MFS general substrate transporter like domains"/>
    <property type="match status" value="2"/>
</dbReference>
<dbReference type="InterPro" id="IPR036259">
    <property type="entry name" value="MFS_trans_sf"/>
</dbReference>
<evidence type="ECO:0000256" key="1">
    <source>
        <dbReference type="ARBA" id="ARBA00022692"/>
    </source>
</evidence>
<evidence type="ECO:0000256" key="3">
    <source>
        <dbReference type="ARBA" id="ARBA00023136"/>
    </source>
</evidence>
<feature type="transmembrane region" description="Helical" evidence="4">
    <location>
        <begin position="178"/>
        <end position="197"/>
    </location>
</feature>
<feature type="transmembrane region" description="Helical" evidence="4">
    <location>
        <begin position="343"/>
        <end position="365"/>
    </location>
</feature>
<dbReference type="CDD" id="cd17339">
    <property type="entry name" value="MFS_NIMT_CynX_like"/>
    <property type="match status" value="1"/>
</dbReference>
<feature type="transmembrane region" description="Helical" evidence="4">
    <location>
        <begin position="17"/>
        <end position="33"/>
    </location>
</feature>
<evidence type="ECO:0000256" key="2">
    <source>
        <dbReference type="ARBA" id="ARBA00022989"/>
    </source>
</evidence>
<proteinExistence type="predicted"/>
<comment type="caution">
    <text evidence="5">The sequence shown here is derived from an EMBL/GenBank/DDBJ whole genome shotgun (WGS) entry which is preliminary data.</text>
</comment>
<keyword evidence="6" id="KW-1185">Reference proteome</keyword>
<dbReference type="PANTHER" id="PTHR23523">
    <property type="match status" value="1"/>
</dbReference>
<feature type="transmembrane region" description="Helical" evidence="4">
    <location>
        <begin position="53"/>
        <end position="76"/>
    </location>
</feature>
<gene>
    <name evidence="5" type="ORF">ACFO1V_12760</name>
</gene>
<accession>A0ABV9H6S9</accession>
<evidence type="ECO:0000313" key="5">
    <source>
        <dbReference type="EMBL" id="MFC4626066.1"/>
    </source>
</evidence>
<dbReference type="SUPFAM" id="SSF103473">
    <property type="entry name" value="MFS general substrate transporter"/>
    <property type="match status" value="1"/>
</dbReference>
<evidence type="ECO:0000313" key="6">
    <source>
        <dbReference type="Proteomes" id="UP001596042"/>
    </source>
</evidence>
<dbReference type="InterPro" id="IPR011701">
    <property type="entry name" value="MFS"/>
</dbReference>
<dbReference type="Pfam" id="PF07690">
    <property type="entry name" value="MFS_1"/>
    <property type="match status" value="1"/>
</dbReference>
<feature type="transmembrane region" description="Helical" evidence="4">
    <location>
        <begin position="309"/>
        <end position="331"/>
    </location>
</feature>
<keyword evidence="1 4" id="KW-0812">Transmembrane</keyword>
<keyword evidence="3 4" id="KW-0472">Membrane</keyword>
<feature type="transmembrane region" description="Helical" evidence="4">
    <location>
        <begin position="218"/>
        <end position="241"/>
    </location>
</feature>
<dbReference type="RefSeq" id="WP_374832823.1">
    <property type="nucleotide sequence ID" value="NZ_JBHEEZ010000018.1"/>
</dbReference>
<sequence>MTAEGPHKGSAPARSRFMHVLAGISLVLIAANLRPVFSSLSVLLPDIRQATGMTAFAAGILTTLPVVCLGIFAPLAPRLAQRIGAERVLLLVLIVLAVGTAIRGTGSFYLLYLGAALAGGAIAVGNVLLPSVVKRDFPTVAPMMTGLYTMALCGGAAAAVGFTVPIKDWLDGSWNLALAFWVIPVLLVLVLWLPQALQAKHDRALSHVRVNGLLKDRLAWNVTLFMGLQSATAYIVFGWLGSIIRDRGLSANAAGVLISFSIMVQVITCLAVPSIAARQKSQSLINVILCLCAAVPLIGFLYLPYWTFWPLAVVQGIGQGGLIAAAMMMIVLRSPDAQVAAHLSGMAQGVGYCLAAFGPLLVGVIQSMTGSFAACGLLFAAIGILSSICGWGAGRPRHVNVTVERRHS</sequence>
<dbReference type="PANTHER" id="PTHR23523:SF2">
    <property type="entry name" value="2-NITROIMIDAZOLE TRANSPORTER"/>
    <property type="match status" value="1"/>
</dbReference>
<dbReference type="Proteomes" id="UP001596042">
    <property type="component" value="Unassembled WGS sequence"/>
</dbReference>
<dbReference type="InterPro" id="IPR052524">
    <property type="entry name" value="MFS_Cyanate_Porter"/>
</dbReference>
<feature type="transmembrane region" description="Helical" evidence="4">
    <location>
        <begin position="284"/>
        <end position="303"/>
    </location>
</feature>
<feature type="transmembrane region" description="Helical" evidence="4">
    <location>
        <begin position="88"/>
        <end position="104"/>
    </location>
</feature>
<organism evidence="5 6">
    <name type="scientific">Daeguia caeni</name>
    <dbReference type="NCBI Taxonomy" id="439612"/>
    <lineage>
        <taxon>Bacteria</taxon>
        <taxon>Pseudomonadati</taxon>
        <taxon>Pseudomonadota</taxon>
        <taxon>Alphaproteobacteria</taxon>
        <taxon>Hyphomicrobiales</taxon>
        <taxon>Brucellaceae</taxon>
        <taxon>Daeguia</taxon>
    </lineage>
</organism>
<reference evidence="6" key="1">
    <citation type="journal article" date="2019" name="Int. J. Syst. Evol. Microbiol.">
        <title>The Global Catalogue of Microorganisms (GCM) 10K type strain sequencing project: providing services to taxonomists for standard genome sequencing and annotation.</title>
        <authorList>
            <consortium name="The Broad Institute Genomics Platform"/>
            <consortium name="The Broad Institute Genome Sequencing Center for Infectious Disease"/>
            <person name="Wu L."/>
            <person name="Ma J."/>
        </authorList>
    </citation>
    <scope>NUCLEOTIDE SEQUENCE [LARGE SCALE GENOMIC DNA]</scope>
    <source>
        <strain evidence="6">CGMCC 1.15731</strain>
    </source>
</reference>
<protein>
    <submittedName>
        <fullName evidence="5">CynX/NimT family MFS transporter</fullName>
    </submittedName>
</protein>
<feature type="transmembrane region" description="Helical" evidence="4">
    <location>
        <begin position="253"/>
        <end position="272"/>
    </location>
</feature>
<evidence type="ECO:0000256" key="4">
    <source>
        <dbReference type="SAM" id="Phobius"/>
    </source>
</evidence>
<feature type="transmembrane region" description="Helical" evidence="4">
    <location>
        <begin position="145"/>
        <end position="166"/>
    </location>
</feature>
<dbReference type="EMBL" id="JBHSEL010000121">
    <property type="protein sequence ID" value="MFC4626066.1"/>
    <property type="molecule type" value="Genomic_DNA"/>
</dbReference>
<name>A0ABV9H6S9_9HYPH</name>
<feature type="transmembrane region" description="Helical" evidence="4">
    <location>
        <begin position="110"/>
        <end position="133"/>
    </location>
</feature>
<keyword evidence="2 4" id="KW-1133">Transmembrane helix</keyword>